<dbReference type="GO" id="GO:0005737">
    <property type="term" value="C:cytoplasm"/>
    <property type="evidence" value="ECO:0007669"/>
    <property type="project" value="TreeGrafter"/>
</dbReference>
<dbReference type="EMBL" id="LK023314">
    <property type="protein sequence ID" value="CDS04052.1"/>
    <property type="molecule type" value="Genomic_DNA"/>
</dbReference>
<name>A0A077W9R2_9FUNG</name>
<feature type="compositionally biased region" description="Polar residues" evidence="3">
    <location>
        <begin position="28"/>
        <end position="42"/>
    </location>
</feature>
<dbReference type="Gene3D" id="3.80.10.10">
    <property type="entry name" value="Ribonuclease Inhibitor"/>
    <property type="match status" value="1"/>
</dbReference>
<organism evidence="4">
    <name type="scientific">Lichtheimia ramosa</name>
    <dbReference type="NCBI Taxonomy" id="688394"/>
    <lineage>
        <taxon>Eukaryota</taxon>
        <taxon>Fungi</taxon>
        <taxon>Fungi incertae sedis</taxon>
        <taxon>Mucoromycota</taxon>
        <taxon>Mucoromycotina</taxon>
        <taxon>Mucoromycetes</taxon>
        <taxon>Mucorales</taxon>
        <taxon>Lichtheimiaceae</taxon>
        <taxon>Lichtheimia</taxon>
    </lineage>
</organism>
<dbReference type="InterPro" id="IPR003591">
    <property type="entry name" value="Leu-rich_rpt_typical-subtyp"/>
</dbReference>
<dbReference type="InterPro" id="IPR050216">
    <property type="entry name" value="LRR_domain-containing"/>
</dbReference>
<dbReference type="Pfam" id="PF13855">
    <property type="entry name" value="LRR_8"/>
    <property type="match status" value="1"/>
</dbReference>
<evidence type="ECO:0000256" key="3">
    <source>
        <dbReference type="SAM" id="MobiDB-lite"/>
    </source>
</evidence>
<dbReference type="OrthoDB" id="660555at2759"/>
<keyword evidence="2" id="KW-0677">Repeat</keyword>
<accession>A0A077W9R2</accession>
<feature type="region of interest" description="Disordered" evidence="3">
    <location>
        <begin position="84"/>
        <end position="103"/>
    </location>
</feature>
<evidence type="ECO:0000256" key="2">
    <source>
        <dbReference type="ARBA" id="ARBA00022737"/>
    </source>
</evidence>
<dbReference type="PANTHER" id="PTHR48051:SF54">
    <property type="entry name" value="LEUCINE-RICH REPEAT-CONTAINING PROTEIN"/>
    <property type="match status" value="1"/>
</dbReference>
<dbReference type="InterPro" id="IPR025875">
    <property type="entry name" value="Leu-rich_rpt_4"/>
</dbReference>
<dbReference type="Pfam" id="PF12799">
    <property type="entry name" value="LRR_4"/>
    <property type="match status" value="1"/>
</dbReference>
<feature type="compositionally biased region" description="Low complexity" evidence="3">
    <location>
        <begin position="87"/>
        <end position="96"/>
    </location>
</feature>
<dbReference type="SMART" id="SM00364">
    <property type="entry name" value="LRR_BAC"/>
    <property type="match status" value="6"/>
</dbReference>
<evidence type="ECO:0000256" key="1">
    <source>
        <dbReference type="ARBA" id="ARBA00022614"/>
    </source>
</evidence>
<proteinExistence type="predicted"/>
<dbReference type="InterPro" id="IPR032675">
    <property type="entry name" value="LRR_dom_sf"/>
</dbReference>
<evidence type="ECO:0000313" key="4">
    <source>
        <dbReference type="EMBL" id="CDS04052.1"/>
    </source>
</evidence>
<gene>
    <name evidence="4" type="ORF">LRAMOSA07007</name>
</gene>
<reference evidence="4" key="1">
    <citation type="journal article" date="2014" name="Genome Announc.">
        <title>De novo whole-genome sequence and genome annotation of Lichtheimia ramosa.</title>
        <authorList>
            <person name="Linde J."/>
            <person name="Schwartze V."/>
            <person name="Binder U."/>
            <person name="Lass-Florl C."/>
            <person name="Voigt K."/>
            <person name="Horn F."/>
        </authorList>
    </citation>
    <scope>NUCLEOTIDE SEQUENCE</scope>
    <source>
        <strain evidence="4">JMRC FSU:6197</strain>
    </source>
</reference>
<dbReference type="SUPFAM" id="SSF52058">
    <property type="entry name" value="L domain-like"/>
    <property type="match status" value="1"/>
</dbReference>
<sequence length="538" mass="60000">MAVSYLSGGRTLVGVVLPTYDDQDNEESISSSHASLFEPDTSSSTVDWLGGISASFFTQYPSNTTTTPSSSIIQSPVISPRLSPCLSSTRQASSSSTLPEQEEESLFLRRRGLDMNGLVDILNGYSSPLDHLVELNLSRNLLHNLPQALLQMTHLKVLIASGNQLGSIPLVLYHMRQLQELDLSENDIRDVPAHFPPSLPNLTRLYLDGNRIESLPNTIGNAWATKMRHLRLGSESGNSNQLVELPDTLVHMIALEELQVAHNRLEHFLHLPPRLQHLDVSYNQIQELPNDVSMQHHPLVTLNLAHNRLTALPESLNHFDALELLNVSYNQISVFPMGLLERSSLHVLFTGNPVIVASSHDHQHHIPSPSSSRIPIMDENSTHISSRSSKSQGDVMVQQPLISSLHELALRQMIQSSTNVDTLPEHVSSLLSSPEQIGKCTGCQGPFIQEWVDRIQVKRYRGHPLVARETRYCSTQCAKSHAERLKEANHARQERTRLSRPTRDQPLQIGSLEWIYAAADAAAEETNDKGGFIMEPWR</sequence>
<protein>
    <submittedName>
        <fullName evidence="4">Uncharacterized protein</fullName>
    </submittedName>
</protein>
<feature type="region of interest" description="Disordered" evidence="3">
    <location>
        <begin position="23"/>
        <end position="42"/>
    </location>
</feature>
<dbReference type="AlphaFoldDB" id="A0A077W9R2"/>
<dbReference type="InterPro" id="IPR001611">
    <property type="entry name" value="Leu-rich_rpt"/>
</dbReference>
<dbReference type="SMART" id="SM00369">
    <property type="entry name" value="LRR_TYP"/>
    <property type="match status" value="6"/>
</dbReference>
<dbReference type="PANTHER" id="PTHR48051">
    <property type="match status" value="1"/>
</dbReference>
<keyword evidence="1" id="KW-0433">Leucine-rich repeat</keyword>
<dbReference type="PROSITE" id="PS51450">
    <property type="entry name" value="LRR"/>
    <property type="match status" value="3"/>
</dbReference>